<comment type="pathway">
    <text evidence="3 10">Carbohydrate metabolism; galactose metabolism.</text>
</comment>
<gene>
    <name evidence="10" type="primary">galT</name>
    <name evidence="13" type="ORF">AXI58_04730</name>
</gene>
<dbReference type="NCBIfam" id="NF003629">
    <property type="entry name" value="PRK05270.1-2"/>
    <property type="match status" value="1"/>
</dbReference>
<dbReference type="OrthoDB" id="2293at2"/>
<dbReference type="PANTHER" id="PTHR39191:SF1">
    <property type="entry name" value="DUF4922 DOMAIN-CONTAINING PROTEIN"/>
    <property type="match status" value="1"/>
</dbReference>
<reference evidence="14" key="1">
    <citation type="submission" date="2016-02" db="EMBL/GenBank/DDBJ databases">
        <authorList>
            <person name="Dunlap C."/>
        </authorList>
    </citation>
    <scope>NUCLEOTIDE SEQUENCE [LARGE SCALE GENOMIC DNA]</scope>
    <source>
        <strain evidence="14">NRRL B-41092</strain>
    </source>
</reference>
<evidence type="ECO:0000259" key="11">
    <source>
        <dbReference type="Pfam" id="PF01087"/>
    </source>
</evidence>
<organism evidence="13 14">
    <name type="scientific">Bacillus nakamurai</name>
    <dbReference type="NCBI Taxonomy" id="1793963"/>
    <lineage>
        <taxon>Bacteria</taxon>
        <taxon>Bacillati</taxon>
        <taxon>Bacillota</taxon>
        <taxon>Bacilli</taxon>
        <taxon>Bacillales</taxon>
        <taxon>Bacillaceae</taxon>
        <taxon>Bacillus</taxon>
    </lineage>
</organism>
<dbReference type="PANTHER" id="PTHR39191">
    <property type="entry name" value="GALACTOSE-1-PHOSPHATE URIDYLYLTRANSFERASE"/>
    <property type="match status" value="1"/>
</dbReference>
<dbReference type="Proteomes" id="UP000075430">
    <property type="component" value="Unassembled WGS sequence"/>
</dbReference>
<dbReference type="EMBL" id="LSBA01000039">
    <property type="protein sequence ID" value="KXZ12992.1"/>
    <property type="molecule type" value="Genomic_DNA"/>
</dbReference>
<dbReference type="RefSeq" id="WP_061523221.1">
    <property type="nucleotide sequence ID" value="NZ_JARLZY010000012.1"/>
</dbReference>
<dbReference type="UniPathway" id="UPA00214"/>
<keyword evidence="8 10" id="KW-0299">Galactose metabolism</keyword>
<dbReference type="PROSITE" id="PS01163">
    <property type="entry name" value="GAL_P_UDP_TRANSF_II"/>
    <property type="match status" value="1"/>
</dbReference>
<keyword evidence="14" id="KW-1185">Reference proteome</keyword>
<keyword evidence="9 10" id="KW-0119">Carbohydrate metabolism</keyword>
<evidence type="ECO:0000256" key="9">
    <source>
        <dbReference type="ARBA" id="ARBA00023277"/>
    </source>
</evidence>
<name>A0A150F449_9BACI</name>
<evidence type="ECO:0000256" key="6">
    <source>
        <dbReference type="ARBA" id="ARBA00022679"/>
    </source>
</evidence>
<dbReference type="Pfam" id="PF02744">
    <property type="entry name" value="GalP_UDP_tr_C"/>
    <property type="match status" value="1"/>
</dbReference>
<dbReference type="GO" id="GO:0006012">
    <property type="term" value="P:galactose metabolic process"/>
    <property type="evidence" value="ECO:0007669"/>
    <property type="project" value="UniProtKB-UniRule"/>
</dbReference>
<evidence type="ECO:0000259" key="12">
    <source>
        <dbReference type="Pfam" id="PF02744"/>
    </source>
</evidence>
<evidence type="ECO:0000256" key="8">
    <source>
        <dbReference type="ARBA" id="ARBA00023144"/>
    </source>
</evidence>
<evidence type="ECO:0000256" key="7">
    <source>
        <dbReference type="ARBA" id="ARBA00022695"/>
    </source>
</evidence>
<accession>A0A150F449</accession>
<dbReference type="InterPro" id="IPR005850">
    <property type="entry name" value="GalP_Utransf_C"/>
</dbReference>
<evidence type="ECO:0000256" key="10">
    <source>
        <dbReference type="HAMAP-Rule" id="MF_00571"/>
    </source>
</evidence>
<dbReference type="EC" id="2.7.7.12" evidence="10"/>
<dbReference type="PIRSF" id="PIRSF006005">
    <property type="entry name" value="GalT_BS"/>
    <property type="match status" value="1"/>
</dbReference>
<evidence type="ECO:0000256" key="2">
    <source>
        <dbReference type="ARBA" id="ARBA00004496"/>
    </source>
</evidence>
<evidence type="ECO:0000256" key="5">
    <source>
        <dbReference type="ARBA" id="ARBA00022490"/>
    </source>
</evidence>
<sequence>MAIQEHVERLIRYGLQKELISLLDIEYIRNRLYEALHITHPEPADCKENEPLKPLPELLNPIYEWAAKTGRMADDTDTYRDLLSAKLMGCFAPPPSEIVRRFEETKAVRGSRQATRAFYQFAEDIYYIRSDRMKQIIGWKADTAYGKLEMTINLSKPEKDPKAIAAAKENPQSQYPRCVLCKENVGYEGRPDHPARQNLRVIPVILGDEQWFLQFSPYVYYREHCIVLKGRHEPMQISKKTFDRLLSFVSQYPHYFLGSNADLPIVGGSILSHDHFQGGEHDFPMAQAETESCYKLRDYPQVTMGIVKWPLSVLRLQGGSAAELSGAADYILRAWRGYSDEAADIIAYTGETPHNTITPIARRKNGLFELDLVLRNNRTSDEHPSGIFHPHQEVHHLKKENIGLIEVMGLAILPGRLEHEMRETAEALCSPDPEAALASHSSTAKHKEWALSVLQKRTVTKENAGRVLKEEIGHIFAQILEHAGVFKQTADGRAAFRRFISRLDAIPEKSLIP</sequence>
<dbReference type="AlphaFoldDB" id="A0A150F449"/>
<keyword evidence="6 10" id="KW-0808">Transferase</keyword>
<comment type="subcellular location">
    <subcellularLocation>
        <location evidence="2 10">Cytoplasm</location>
    </subcellularLocation>
</comment>
<dbReference type="STRING" id="1793963.AXI58_04730"/>
<comment type="catalytic activity">
    <reaction evidence="1 10">
        <text>alpha-D-galactose 1-phosphate + UDP-alpha-D-glucose = alpha-D-glucose 1-phosphate + UDP-alpha-D-galactose</text>
        <dbReference type="Rhea" id="RHEA:13989"/>
        <dbReference type="ChEBI" id="CHEBI:58336"/>
        <dbReference type="ChEBI" id="CHEBI:58601"/>
        <dbReference type="ChEBI" id="CHEBI:58885"/>
        <dbReference type="ChEBI" id="CHEBI:66914"/>
        <dbReference type="EC" id="2.7.7.12"/>
    </reaction>
</comment>
<feature type="domain" description="Galactose-1-phosphate uridyl transferase N-terminal" evidence="11">
    <location>
        <begin position="54"/>
        <end position="234"/>
    </location>
</feature>
<protein>
    <recommendedName>
        <fullName evidence="10">Galactose-1-phosphate uridylyltransferase</fullName>
        <shortName evidence="10">Gal-1-P uridylyltransferase</shortName>
        <ecNumber evidence="10">2.7.7.12</ecNumber>
    </recommendedName>
    <alternativeName>
        <fullName evidence="10">UDP-glucose--hexose-1-phosphate uridylyltransferase</fullName>
    </alternativeName>
</protein>
<keyword evidence="5 10" id="KW-0963">Cytoplasm</keyword>
<evidence type="ECO:0000256" key="1">
    <source>
        <dbReference type="ARBA" id="ARBA00001107"/>
    </source>
</evidence>
<dbReference type="InterPro" id="IPR000766">
    <property type="entry name" value="GalP_uridyl_Trfase_II"/>
</dbReference>
<dbReference type="InterPro" id="IPR005849">
    <property type="entry name" value="GalP_Utransf_N"/>
</dbReference>
<feature type="domain" description="Galactose-1-phosphate uridyl transferase C-terminal" evidence="12">
    <location>
        <begin position="250"/>
        <end position="449"/>
    </location>
</feature>
<dbReference type="InterPro" id="IPR023425">
    <property type="entry name" value="GalP_uridyl_Trfase_II_CS"/>
</dbReference>
<comment type="caution">
    <text evidence="13">The sequence shown here is derived from an EMBL/GenBank/DDBJ whole genome shotgun (WGS) entry which is preliminary data.</text>
</comment>
<dbReference type="GO" id="GO:0008108">
    <property type="term" value="F:UDP-glucose:hexose-1-phosphate uridylyltransferase activity"/>
    <property type="evidence" value="ECO:0007669"/>
    <property type="project" value="UniProtKB-UniRule"/>
</dbReference>
<evidence type="ECO:0000313" key="14">
    <source>
        <dbReference type="Proteomes" id="UP000075430"/>
    </source>
</evidence>
<proteinExistence type="inferred from homology"/>
<evidence type="ECO:0000256" key="4">
    <source>
        <dbReference type="ARBA" id="ARBA00008706"/>
    </source>
</evidence>
<dbReference type="HAMAP" id="MF_00571">
    <property type="entry name" value="GalP_UDP_trans"/>
    <property type="match status" value="1"/>
</dbReference>
<dbReference type="GO" id="GO:0005737">
    <property type="term" value="C:cytoplasm"/>
    <property type="evidence" value="ECO:0007669"/>
    <property type="project" value="UniProtKB-SubCell"/>
</dbReference>
<dbReference type="NCBIfam" id="TIGR01239">
    <property type="entry name" value="galT_2"/>
    <property type="match status" value="1"/>
</dbReference>
<dbReference type="Pfam" id="PF01087">
    <property type="entry name" value="GalP_UDP_transf"/>
    <property type="match status" value="1"/>
</dbReference>
<evidence type="ECO:0000256" key="3">
    <source>
        <dbReference type="ARBA" id="ARBA00004947"/>
    </source>
</evidence>
<comment type="similarity">
    <text evidence="4 10">Belongs to the galactose-1-phosphate uridylyltransferase type 2 family.</text>
</comment>
<evidence type="ECO:0000313" key="13">
    <source>
        <dbReference type="EMBL" id="KXZ12992.1"/>
    </source>
</evidence>
<keyword evidence="7 10" id="KW-0548">Nucleotidyltransferase</keyword>